<keyword evidence="7" id="KW-1185">Reference proteome</keyword>
<dbReference type="GO" id="GO:0016614">
    <property type="term" value="F:oxidoreductase activity, acting on CH-OH group of donors"/>
    <property type="evidence" value="ECO:0007669"/>
    <property type="project" value="InterPro"/>
</dbReference>
<dbReference type="InterPro" id="IPR012132">
    <property type="entry name" value="GMC_OxRdtase"/>
</dbReference>
<evidence type="ECO:0000259" key="5">
    <source>
        <dbReference type="PROSITE" id="PS00624"/>
    </source>
</evidence>
<dbReference type="InterPro" id="IPR000172">
    <property type="entry name" value="GMC_OxRdtase_N"/>
</dbReference>
<evidence type="ECO:0000256" key="3">
    <source>
        <dbReference type="SAM" id="SignalP"/>
    </source>
</evidence>
<feature type="domain" description="Glucose-methanol-choline oxidoreductase N-terminal" evidence="5">
    <location>
        <begin position="978"/>
        <end position="992"/>
    </location>
</feature>
<feature type="domain" description="Glucose-methanol-choline oxidoreductase N-terminal" evidence="5">
    <location>
        <begin position="333"/>
        <end position="347"/>
    </location>
</feature>
<reference evidence="6" key="1">
    <citation type="submission" date="2022-05" db="EMBL/GenBank/DDBJ databases">
        <authorList>
            <person name="Okamura Y."/>
        </authorList>
    </citation>
    <scope>NUCLEOTIDE SEQUENCE</scope>
</reference>
<protein>
    <recommendedName>
        <fullName evidence="4 5">Glucose-methanol-choline oxidoreductase N-terminal domain-containing protein</fullName>
    </recommendedName>
</protein>
<feature type="signal peptide" evidence="3">
    <location>
        <begin position="1"/>
        <end position="21"/>
    </location>
</feature>
<keyword evidence="3" id="KW-0732">Signal</keyword>
<dbReference type="PANTHER" id="PTHR11552:SF208">
    <property type="entry name" value="RE36204P-RELATED"/>
    <property type="match status" value="1"/>
</dbReference>
<feature type="chain" id="PRO_5040216672" description="Glucose-methanol-choline oxidoreductase N-terminal domain-containing protein" evidence="3">
    <location>
        <begin position="22"/>
        <end position="1290"/>
    </location>
</feature>
<dbReference type="PROSITE" id="PS00623">
    <property type="entry name" value="GMC_OXRED_1"/>
    <property type="match status" value="2"/>
</dbReference>
<comment type="similarity">
    <text evidence="1 2">Belongs to the GMC oxidoreductase family.</text>
</comment>
<evidence type="ECO:0000313" key="6">
    <source>
        <dbReference type="EMBL" id="CAH4027816.1"/>
    </source>
</evidence>
<dbReference type="Pfam" id="PF00732">
    <property type="entry name" value="GMC_oxred_N"/>
    <property type="match status" value="2"/>
</dbReference>
<accession>A0A9P0TAV7</accession>
<comment type="caution">
    <text evidence="6">The sequence shown here is derived from an EMBL/GenBank/DDBJ whole genome shotgun (WGS) entry which is preliminary data.</text>
</comment>
<sequence>MTLKIKVAMVIIVCQCLYVSSGPNYMDIIKQFQSLVQKPMDLLKLAVSSNYEQNKPNDIFDIFRDKYPLPNNVKAPYFQYDYIIIGAGSAGCVVANRLTENPNITVLLLEVGRPESLFTDLPSIAPYFQRTEYSWAYYMEPQPGVCMGMIDKRCYWPRGRAVGGTSVINYMIYTRGRPQDWNRIAAKGNYGWSYDEVLEYYKRSERASLLGLEDSPYHGRNGEMNIEFTPTTPLADAFLEAGRILGIPTSDYNAPEQLGFGYVQTNTHSGRRVSAAKAFLHNIKKRTNLHILPLARATKILINDDKVAYGVQFTWRKQLWKIRTRKEVILSAGPIASPQLLMLSGIGPRDNLERVGVPVVQDLPVGRTLYDHITFPGLVFTINTSASLIENQITSNALTNLIGWLQYGNNELATVGSAEAIGYIKTVQSDDPENVPDIELISIGGSLVSDGGASGSKSVRRGMMIQEQLFDKAYGPIDATYTWTAFPMLLHPKSVGYLELKDNNPNSPPLMYGNYLTHPEDIKTFVASIRFIQRLAETEAFQRFGAKLYPAQFSTCPDLLLNSDEYWECAVRTLTATLHHQIATCRMGTVGDPQAVVDPELRVYGISRLRVVDSSIIPEPISSHTHAPAVMIGEKASDMIIASNTNVCEDEATVEAEKFYDSVQDEQSSRSGRLFWSEFNHPTTNMIVEVAASFYGPHTKDFFRFLRDSYSLPGGLTEPYSEYDFIIIGAGSAGCALANRLSKNRNTTVLLLEVGRTEQLVTDIPAIAPYFQSTDYSWDYYMEPQTGVCIGMNNERCYWPRGKAVGGSSVINYMIYTRGRPQDWDRIAADGNYGWSYNDVLKYYIELEKSYLNGLEKLPHRGRDGDLPVEFVPYKTKLRDAFLDAGVVLGHPTVDYNAPDKFGFGPVQATISGGHRQSAAKVFLHTHKNRQNLHILPETRATKILINPETKTAYGIEYVRNKVLHTVRARKEVILSAGPIASPQLLMLSGMGPKDHLTSLGIPVIEDLPVGKVLYDHISFPGLIYTFNETNISLIENRAVDIPHILDWLKNGDNVFSSPGGVEAIGYIKTPLSDDPDPTVPDVELISIGGSFLSDGGKGGSRAIRRGMRVSESLINDAFGPIDGTDTWSAIPMLLHPKSVGRIELKDSNPGNYLMYGNYLTDKKDVATFIASIRHIQNLVQTPPFQRYGAKLYPGHFKTCRQFTFDTDEYWECAVRTVTATLHHQISTCRMGPDNDPMAVLDPELRVRRIKKIRVVDTSVIPRTTSAHTNGPGMMIGLKAADMIRKSWNI</sequence>
<feature type="domain" description="Glucose-methanol-choline oxidoreductase N-terminal" evidence="4">
    <location>
        <begin position="802"/>
        <end position="825"/>
    </location>
</feature>
<organism evidence="6 7">
    <name type="scientific">Pieris brassicae</name>
    <name type="common">White butterfly</name>
    <name type="synonym">Large white butterfly</name>
    <dbReference type="NCBI Taxonomy" id="7116"/>
    <lineage>
        <taxon>Eukaryota</taxon>
        <taxon>Metazoa</taxon>
        <taxon>Ecdysozoa</taxon>
        <taxon>Arthropoda</taxon>
        <taxon>Hexapoda</taxon>
        <taxon>Insecta</taxon>
        <taxon>Pterygota</taxon>
        <taxon>Neoptera</taxon>
        <taxon>Endopterygota</taxon>
        <taxon>Lepidoptera</taxon>
        <taxon>Glossata</taxon>
        <taxon>Ditrysia</taxon>
        <taxon>Papilionoidea</taxon>
        <taxon>Pieridae</taxon>
        <taxon>Pierinae</taxon>
        <taxon>Pieris</taxon>
    </lineage>
</organism>
<dbReference type="SUPFAM" id="SSF54373">
    <property type="entry name" value="FAD-linked reductases, C-terminal domain"/>
    <property type="match status" value="2"/>
</dbReference>
<keyword evidence="2" id="KW-0285">Flavoprotein</keyword>
<name>A0A9P0TAV7_PIEBR</name>
<gene>
    <name evidence="6" type="ORF">PIBRA_LOCUS4908</name>
</gene>
<dbReference type="SUPFAM" id="SSF51905">
    <property type="entry name" value="FAD/NAD(P)-binding domain"/>
    <property type="match status" value="2"/>
</dbReference>
<evidence type="ECO:0000256" key="1">
    <source>
        <dbReference type="ARBA" id="ARBA00010790"/>
    </source>
</evidence>
<dbReference type="Gene3D" id="3.50.50.60">
    <property type="entry name" value="FAD/NAD(P)-binding domain"/>
    <property type="match status" value="2"/>
</dbReference>
<dbReference type="Proteomes" id="UP001152562">
    <property type="component" value="Unassembled WGS sequence"/>
</dbReference>
<feature type="domain" description="Glucose-methanol-choline oxidoreductase N-terminal" evidence="4">
    <location>
        <begin position="159"/>
        <end position="182"/>
    </location>
</feature>
<dbReference type="Gene3D" id="3.30.560.10">
    <property type="entry name" value="Glucose Oxidase, domain 3"/>
    <property type="match status" value="2"/>
</dbReference>
<dbReference type="InterPro" id="IPR036188">
    <property type="entry name" value="FAD/NAD-bd_sf"/>
</dbReference>
<dbReference type="PANTHER" id="PTHR11552">
    <property type="entry name" value="GLUCOSE-METHANOL-CHOLINE GMC OXIDOREDUCTASE"/>
    <property type="match status" value="1"/>
</dbReference>
<evidence type="ECO:0000256" key="2">
    <source>
        <dbReference type="RuleBase" id="RU003968"/>
    </source>
</evidence>
<proteinExistence type="inferred from homology"/>
<dbReference type="Pfam" id="PF05199">
    <property type="entry name" value="GMC_oxred_C"/>
    <property type="match status" value="2"/>
</dbReference>
<dbReference type="GO" id="GO:0050660">
    <property type="term" value="F:flavin adenine dinucleotide binding"/>
    <property type="evidence" value="ECO:0007669"/>
    <property type="project" value="InterPro"/>
</dbReference>
<keyword evidence="2" id="KW-0274">FAD</keyword>
<dbReference type="EMBL" id="CALOZG010000005">
    <property type="protein sequence ID" value="CAH4027816.1"/>
    <property type="molecule type" value="Genomic_DNA"/>
</dbReference>
<dbReference type="PROSITE" id="PS00624">
    <property type="entry name" value="GMC_OXRED_2"/>
    <property type="match status" value="2"/>
</dbReference>
<dbReference type="InterPro" id="IPR007867">
    <property type="entry name" value="GMC_OxRtase_C"/>
</dbReference>
<evidence type="ECO:0000313" key="7">
    <source>
        <dbReference type="Proteomes" id="UP001152562"/>
    </source>
</evidence>
<evidence type="ECO:0000259" key="4">
    <source>
        <dbReference type="PROSITE" id="PS00623"/>
    </source>
</evidence>